<evidence type="ECO:0000313" key="3">
    <source>
        <dbReference type="WBParaSite" id="PSAMB.scaffold5793size10867.g27306.t1"/>
    </source>
</evidence>
<name>A0A914WXJ5_9BILA</name>
<sequence length="120" mass="13010">MGRNGQTAAPAEAVTTGKSARKGSGRLRTGCVCAARLSPYLPTVNRSGYIPRASLFVHIRQTLRRPVVTGRHRSPFCPPSQLRQQGIVRTTSEQFPTALSSLWPLTDDGPYQSTSCARAL</sequence>
<proteinExistence type="predicted"/>
<accession>A0A914WXJ5</accession>
<dbReference type="WBParaSite" id="PSAMB.scaffold5793size10867.g27306.t1">
    <property type="protein sequence ID" value="PSAMB.scaffold5793size10867.g27306.t1"/>
    <property type="gene ID" value="PSAMB.scaffold5793size10867.g27306"/>
</dbReference>
<evidence type="ECO:0000256" key="1">
    <source>
        <dbReference type="SAM" id="MobiDB-lite"/>
    </source>
</evidence>
<dbReference type="AlphaFoldDB" id="A0A914WXJ5"/>
<reference evidence="3" key="1">
    <citation type="submission" date="2022-11" db="UniProtKB">
        <authorList>
            <consortium name="WormBaseParasite"/>
        </authorList>
    </citation>
    <scope>IDENTIFICATION</scope>
</reference>
<evidence type="ECO:0000313" key="2">
    <source>
        <dbReference type="Proteomes" id="UP000887566"/>
    </source>
</evidence>
<feature type="region of interest" description="Disordered" evidence="1">
    <location>
        <begin position="1"/>
        <end position="26"/>
    </location>
</feature>
<organism evidence="2 3">
    <name type="scientific">Plectus sambesii</name>
    <dbReference type="NCBI Taxonomy" id="2011161"/>
    <lineage>
        <taxon>Eukaryota</taxon>
        <taxon>Metazoa</taxon>
        <taxon>Ecdysozoa</taxon>
        <taxon>Nematoda</taxon>
        <taxon>Chromadorea</taxon>
        <taxon>Plectida</taxon>
        <taxon>Plectina</taxon>
        <taxon>Plectoidea</taxon>
        <taxon>Plectidae</taxon>
        <taxon>Plectus</taxon>
    </lineage>
</organism>
<keyword evidence="2" id="KW-1185">Reference proteome</keyword>
<protein>
    <submittedName>
        <fullName evidence="3">Uncharacterized protein</fullName>
    </submittedName>
</protein>
<dbReference type="Proteomes" id="UP000887566">
    <property type="component" value="Unplaced"/>
</dbReference>